<reference evidence="9 10" key="1">
    <citation type="submission" date="2016-10" db="EMBL/GenBank/DDBJ databases">
        <authorList>
            <person name="de Groot N.N."/>
        </authorList>
    </citation>
    <scope>NUCLEOTIDE SEQUENCE [LARGE SCALE GENOMIC DNA]</scope>
    <source>
        <strain evidence="9 10">DSM 21228</strain>
    </source>
</reference>
<dbReference type="FunFam" id="3.30.70.580:FF:000001">
    <property type="entry name" value="tRNA pseudouridine synthase A"/>
    <property type="match status" value="1"/>
</dbReference>
<gene>
    <name evidence="4" type="primary">truA</name>
    <name evidence="9" type="ORF">SAMN05660964_03154</name>
</gene>
<keyword evidence="10" id="KW-1185">Reference proteome</keyword>
<organism evidence="9 10">
    <name type="scientific">Thiothrix caldifontis</name>
    <dbReference type="NCBI Taxonomy" id="525918"/>
    <lineage>
        <taxon>Bacteria</taxon>
        <taxon>Pseudomonadati</taxon>
        <taxon>Pseudomonadota</taxon>
        <taxon>Gammaproteobacteria</taxon>
        <taxon>Thiotrichales</taxon>
        <taxon>Thiotrichaceae</taxon>
        <taxon>Thiothrix</taxon>
    </lineage>
</organism>
<comment type="function">
    <text evidence="4">Formation of pseudouridine at positions 38, 39 and 40 in the anticodon stem and loop of transfer RNAs.</text>
</comment>
<evidence type="ECO:0000313" key="9">
    <source>
        <dbReference type="EMBL" id="SEB01625.1"/>
    </source>
</evidence>
<evidence type="ECO:0000256" key="6">
    <source>
        <dbReference type="PIRSR" id="PIRSR001430-2"/>
    </source>
</evidence>
<comment type="subunit">
    <text evidence="4">Homodimer.</text>
</comment>
<sequence length="260" mass="29113">MKFAACIEYDGSPFFGWQRLSHGPTVQGYVEQALSTVAAEPIAVVCAGRTDSGVHGIGQVIHFETHAQRPLRGWLFGSNAHLPDGVAMRWIQPVVDDFHARFSARARRYRYIILNRQARPALLQRRVCWQHGVLDAAAMHEAAQVLLGEQDFSSFRAAGCQARHAVREMLEVTVSREGEFIYLDLVANAFLHHMVRNITGSLLMVGAGERPVDWIGDLLEQRDRTQAGMTAPASGLYFVHVDYPEHFGLSAEYTLPHFIF</sequence>
<evidence type="ECO:0000259" key="8">
    <source>
        <dbReference type="Pfam" id="PF01416"/>
    </source>
</evidence>
<evidence type="ECO:0000256" key="3">
    <source>
        <dbReference type="ARBA" id="ARBA00023235"/>
    </source>
</evidence>
<dbReference type="GO" id="GO:0003723">
    <property type="term" value="F:RNA binding"/>
    <property type="evidence" value="ECO:0007669"/>
    <property type="project" value="InterPro"/>
</dbReference>
<dbReference type="PIRSF" id="PIRSF001430">
    <property type="entry name" value="tRNA_psdUrid_synth"/>
    <property type="match status" value="1"/>
</dbReference>
<evidence type="ECO:0000256" key="1">
    <source>
        <dbReference type="ARBA" id="ARBA00009375"/>
    </source>
</evidence>
<comment type="similarity">
    <text evidence="1 4 7">Belongs to the tRNA pseudouridine synthase TruA family.</text>
</comment>
<dbReference type="Proteomes" id="UP000199397">
    <property type="component" value="Unassembled WGS sequence"/>
</dbReference>
<keyword evidence="2 4" id="KW-0819">tRNA processing</keyword>
<comment type="catalytic activity">
    <reaction evidence="4 7">
        <text>uridine(38/39/40) in tRNA = pseudouridine(38/39/40) in tRNA</text>
        <dbReference type="Rhea" id="RHEA:22376"/>
        <dbReference type="Rhea" id="RHEA-COMP:10085"/>
        <dbReference type="Rhea" id="RHEA-COMP:10087"/>
        <dbReference type="ChEBI" id="CHEBI:65314"/>
        <dbReference type="ChEBI" id="CHEBI:65315"/>
        <dbReference type="EC" id="5.4.99.12"/>
    </reaction>
</comment>
<dbReference type="InterPro" id="IPR020094">
    <property type="entry name" value="TruA/RsuA/RluB/E/F_N"/>
</dbReference>
<evidence type="ECO:0000256" key="7">
    <source>
        <dbReference type="RuleBase" id="RU003792"/>
    </source>
</evidence>
<dbReference type="InterPro" id="IPR020103">
    <property type="entry name" value="PsdUridine_synth_cat_dom_sf"/>
</dbReference>
<dbReference type="GO" id="GO:0031119">
    <property type="term" value="P:tRNA pseudouridine synthesis"/>
    <property type="evidence" value="ECO:0007669"/>
    <property type="project" value="UniProtKB-UniRule"/>
</dbReference>
<dbReference type="PANTHER" id="PTHR11142:SF0">
    <property type="entry name" value="TRNA PSEUDOURIDINE SYNTHASE-LIKE 1"/>
    <property type="match status" value="1"/>
</dbReference>
<dbReference type="SUPFAM" id="SSF55120">
    <property type="entry name" value="Pseudouridine synthase"/>
    <property type="match status" value="1"/>
</dbReference>
<dbReference type="PANTHER" id="PTHR11142">
    <property type="entry name" value="PSEUDOURIDYLATE SYNTHASE"/>
    <property type="match status" value="1"/>
</dbReference>
<proteinExistence type="inferred from homology"/>
<dbReference type="InterPro" id="IPR001406">
    <property type="entry name" value="PsdUridine_synth_TruA"/>
</dbReference>
<dbReference type="Pfam" id="PF01416">
    <property type="entry name" value="PseudoU_synth_1"/>
    <property type="match status" value="2"/>
</dbReference>
<evidence type="ECO:0000256" key="2">
    <source>
        <dbReference type="ARBA" id="ARBA00022694"/>
    </source>
</evidence>
<feature type="domain" description="Pseudouridine synthase I TruA alpha/beta" evidence="8">
    <location>
        <begin position="142"/>
        <end position="244"/>
    </location>
</feature>
<dbReference type="GO" id="GO:0160147">
    <property type="term" value="F:tRNA pseudouridine(38-40) synthase activity"/>
    <property type="evidence" value="ECO:0007669"/>
    <property type="project" value="UniProtKB-EC"/>
</dbReference>
<evidence type="ECO:0000313" key="10">
    <source>
        <dbReference type="Proteomes" id="UP000199397"/>
    </source>
</evidence>
<dbReference type="EC" id="5.4.99.12" evidence="4"/>
<keyword evidence="3 4" id="KW-0413">Isomerase</keyword>
<dbReference type="HAMAP" id="MF_00171">
    <property type="entry name" value="TruA"/>
    <property type="match status" value="1"/>
</dbReference>
<accession>A0A1H4FWC7</accession>
<evidence type="ECO:0000256" key="4">
    <source>
        <dbReference type="HAMAP-Rule" id="MF_00171"/>
    </source>
</evidence>
<dbReference type="OrthoDB" id="9811823at2"/>
<name>A0A1H4FWC7_9GAMM</name>
<feature type="domain" description="Pseudouridine synthase I TruA alpha/beta" evidence="8">
    <location>
        <begin position="5"/>
        <end position="102"/>
    </location>
</feature>
<dbReference type="Gene3D" id="3.30.70.580">
    <property type="entry name" value="Pseudouridine synthase I, catalytic domain, N-terminal subdomain"/>
    <property type="match status" value="1"/>
</dbReference>
<feature type="binding site" evidence="4 6">
    <location>
        <position position="109"/>
    </location>
    <ligand>
        <name>substrate</name>
    </ligand>
</feature>
<dbReference type="Gene3D" id="3.30.70.660">
    <property type="entry name" value="Pseudouridine synthase I, catalytic domain, C-terminal subdomain"/>
    <property type="match status" value="1"/>
</dbReference>
<dbReference type="AlphaFoldDB" id="A0A1H4FWC7"/>
<feature type="active site" description="Nucleophile" evidence="4 5">
    <location>
        <position position="51"/>
    </location>
</feature>
<dbReference type="EMBL" id="FNQP01000025">
    <property type="protein sequence ID" value="SEB01625.1"/>
    <property type="molecule type" value="Genomic_DNA"/>
</dbReference>
<comment type="caution">
    <text evidence="4">Lacks conserved residue(s) required for the propagation of feature annotation.</text>
</comment>
<dbReference type="RefSeq" id="WP_093070147.1">
    <property type="nucleotide sequence ID" value="NZ_FNQP01000025.1"/>
</dbReference>
<evidence type="ECO:0000256" key="5">
    <source>
        <dbReference type="PIRSR" id="PIRSR001430-1"/>
    </source>
</evidence>
<dbReference type="InterPro" id="IPR020095">
    <property type="entry name" value="PsdUridine_synth_TruA_C"/>
</dbReference>
<dbReference type="InterPro" id="IPR020097">
    <property type="entry name" value="PsdUridine_synth_TruA_a/b_dom"/>
</dbReference>
<dbReference type="NCBIfam" id="TIGR00071">
    <property type="entry name" value="hisT_truA"/>
    <property type="match status" value="1"/>
</dbReference>
<protein>
    <recommendedName>
        <fullName evidence="4">tRNA pseudouridine synthase A</fullName>
        <ecNumber evidence="4">5.4.99.12</ecNumber>
    </recommendedName>
    <alternativeName>
        <fullName evidence="4">tRNA pseudouridine(38-40) synthase</fullName>
    </alternativeName>
    <alternativeName>
        <fullName evidence="4">tRNA pseudouridylate synthase I</fullName>
    </alternativeName>
    <alternativeName>
        <fullName evidence="4">tRNA-uridine isomerase I</fullName>
    </alternativeName>
</protein>
<dbReference type="CDD" id="cd02570">
    <property type="entry name" value="PseudoU_synth_EcTruA"/>
    <property type="match status" value="1"/>
</dbReference>
<dbReference type="STRING" id="525918.SAMN05660964_03154"/>